<feature type="transmembrane region" description="Helical" evidence="11">
    <location>
        <begin position="112"/>
        <end position="131"/>
    </location>
</feature>
<dbReference type="AlphaFoldDB" id="A0AAR5QJM8"/>
<feature type="region of interest" description="Disordered" evidence="10">
    <location>
        <begin position="260"/>
        <end position="282"/>
    </location>
</feature>
<accession>A0AAR5QJM8</accession>
<dbReference type="PANTHER" id="PTHR24243:SF224">
    <property type="entry name" value="G-PROTEIN COUPLED RECEPTOR 19-RELATED"/>
    <property type="match status" value="1"/>
</dbReference>
<dbReference type="InterPro" id="IPR017452">
    <property type="entry name" value="GPCR_Rhodpsn_7TM"/>
</dbReference>
<evidence type="ECO:0000259" key="12">
    <source>
        <dbReference type="PROSITE" id="PS50262"/>
    </source>
</evidence>
<evidence type="ECO:0000256" key="11">
    <source>
        <dbReference type="SAM" id="Phobius"/>
    </source>
</evidence>
<evidence type="ECO:0000256" key="7">
    <source>
        <dbReference type="ARBA" id="ARBA00023170"/>
    </source>
</evidence>
<evidence type="ECO:0000256" key="1">
    <source>
        <dbReference type="ARBA" id="ARBA00004141"/>
    </source>
</evidence>
<dbReference type="EnsemblMetazoa" id="XM_019917837.1">
    <property type="protein sequence ID" value="XP_019773396.1"/>
    <property type="gene ID" value="LOC109546747"/>
</dbReference>
<name>A0AAR5QJM8_DENPD</name>
<reference evidence="14" key="1">
    <citation type="journal article" date="2013" name="Genome Biol.">
        <title>Draft genome of the mountain pine beetle, Dendroctonus ponderosae Hopkins, a major forest pest.</title>
        <authorList>
            <person name="Keeling C.I."/>
            <person name="Yuen M.M."/>
            <person name="Liao N.Y."/>
            <person name="Docking T.R."/>
            <person name="Chan S.K."/>
            <person name="Taylor G.A."/>
            <person name="Palmquist D.L."/>
            <person name="Jackman S.D."/>
            <person name="Nguyen A."/>
            <person name="Li M."/>
            <person name="Henderson H."/>
            <person name="Janes J.K."/>
            <person name="Zhao Y."/>
            <person name="Pandoh P."/>
            <person name="Moore R."/>
            <person name="Sperling F.A."/>
            <person name="Huber D.P."/>
            <person name="Birol I."/>
            <person name="Jones S.J."/>
            <person name="Bohlmann J."/>
        </authorList>
    </citation>
    <scope>NUCLEOTIDE SEQUENCE</scope>
</reference>
<evidence type="ECO:0000313" key="13">
    <source>
        <dbReference type="EnsemblMetazoa" id="XP_019773396.1"/>
    </source>
</evidence>
<organism evidence="13 14">
    <name type="scientific">Dendroctonus ponderosae</name>
    <name type="common">Mountain pine beetle</name>
    <dbReference type="NCBI Taxonomy" id="77166"/>
    <lineage>
        <taxon>Eukaryota</taxon>
        <taxon>Metazoa</taxon>
        <taxon>Ecdysozoa</taxon>
        <taxon>Arthropoda</taxon>
        <taxon>Hexapoda</taxon>
        <taxon>Insecta</taxon>
        <taxon>Pterygota</taxon>
        <taxon>Neoptera</taxon>
        <taxon>Endopterygota</taxon>
        <taxon>Coleoptera</taxon>
        <taxon>Polyphaga</taxon>
        <taxon>Cucujiformia</taxon>
        <taxon>Curculionidae</taxon>
        <taxon>Scolytinae</taxon>
        <taxon>Dendroctonus</taxon>
    </lineage>
</organism>
<evidence type="ECO:0000256" key="10">
    <source>
        <dbReference type="SAM" id="MobiDB-lite"/>
    </source>
</evidence>
<dbReference type="PROSITE" id="PS00237">
    <property type="entry name" value="G_PROTEIN_RECEP_F1_1"/>
    <property type="match status" value="1"/>
</dbReference>
<evidence type="ECO:0000256" key="4">
    <source>
        <dbReference type="ARBA" id="ARBA00022989"/>
    </source>
</evidence>
<evidence type="ECO:0000256" key="2">
    <source>
        <dbReference type="ARBA" id="ARBA00010663"/>
    </source>
</evidence>
<dbReference type="RefSeq" id="XP_019773394.1">
    <property type="nucleotide sequence ID" value="XM_019917835.2"/>
</dbReference>
<dbReference type="Pfam" id="PF00001">
    <property type="entry name" value="7tm_1"/>
    <property type="match status" value="1"/>
</dbReference>
<dbReference type="GO" id="GO:0005886">
    <property type="term" value="C:plasma membrane"/>
    <property type="evidence" value="ECO:0007669"/>
    <property type="project" value="TreeGrafter"/>
</dbReference>
<dbReference type="Proteomes" id="UP000019118">
    <property type="component" value="Unassembled WGS sequence"/>
</dbReference>
<dbReference type="GO" id="GO:0004983">
    <property type="term" value="F:neuropeptide Y receptor activity"/>
    <property type="evidence" value="ECO:0007669"/>
    <property type="project" value="InterPro"/>
</dbReference>
<dbReference type="RefSeq" id="XP_019773396.1">
    <property type="nucleotide sequence ID" value="XM_019917837.2"/>
</dbReference>
<evidence type="ECO:0000256" key="9">
    <source>
        <dbReference type="RuleBase" id="RU000688"/>
    </source>
</evidence>
<feature type="compositionally biased region" description="Polar residues" evidence="10">
    <location>
        <begin position="271"/>
        <end position="282"/>
    </location>
</feature>
<evidence type="ECO:0000313" key="14">
    <source>
        <dbReference type="Proteomes" id="UP000019118"/>
    </source>
</evidence>
<keyword evidence="7 9" id="KW-0675">Receptor</keyword>
<dbReference type="EnsemblMetazoa" id="XM_019917836.1">
    <property type="protein sequence ID" value="XP_019773395.1"/>
    <property type="gene ID" value="LOC109546747"/>
</dbReference>
<keyword evidence="4 11" id="KW-1133">Transmembrane helix</keyword>
<evidence type="ECO:0000256" key="5">
    <source>
        <dbReference type="ARBA" id="ARBA00023040"/>
    </source>
</evidence>
<dbReference type="EnsemblMetazoa" id="XM_019917835.1">
    <property type="protein sequence ID" value="XP_019773394.1"/>
    <property type="gene ID" value="LOC109546747"/>
</dbReference>
<reference evidence="13" key="2">
    <citation type="submission" date="2024-08" db="UniProtKB">
        <authorList>
            <consortium name="EnsemblMetazoa"/>
        </authorList>
    </citation>
    <scope>IDENTIFICATION</scope>
</reference>
<feature type="transmembrane region" description="Helical" evidence="11">
    <location>
        <begin position="152"/>
        <end position="170"/>
    </location>
</feature>
<dbReference type="KEGG" id="dpa:109546747"/>
<evidence type="ECO:0000256" key="3">
    <source>
        <dbReference type="ARBA" id="ARBA00022692"/>
    </source>
</evidence>
<dbReference type="GeneID" id="109546747"/>
<keyword evidence="5 9" id="KW-0297">G-protein coupled receptor</keyword>
<evidence type="ECO:0000256" key="8">
    <source>
        <dbReference type="ARBA" id="ARBA00023224"/>
    </source>
</evidence>
<dbReference type="Gene3D" id="1.20.1070.10">
    <property type="entry name" value="Rhodopsin 7-helix transmembrane proteins"/>
    <property type="match status" value="1"/>
</dbReference>
<protein>
    <recommendedName>
        <fullName evidence="12">G-protein coupled receptors family 1 profile domain-containing protein</fullName>
    </recommendedName>
</protein>
<feature type="transmembrane region" description="Helical" evidence="11">
    <location>
        <begin position="299"/>
        <end position="319"/>
    </location>
</feature>
<proteinExistence type="inferred from homology"/>
<sequence>MMEDNITHSNYLETNYSDTWIDESYNEDYIFDKTYIRVIFICLYTIVFCLCFFGNLLVIFVICLSRRLKTTTNCFLANLAVADVCVAVFCVYQNLLIYIVENWMFGEFMCKMYVFIQSLSNSASIVILVLICTERYFAILYPITCKQILTNIRLKFIIFTVWTSCVLYSSPKFYWGNTVTVTTENSSETVCVLNRQKFNSKLFDIIHFVLLYLIPLAIISLLYTRIAICLWNSSEQLKLQLDASTNLNYYKTLYPKKSRREKLDKRGSTGNGSLLQRSTNGSANNAHLTQNVLNARRGVIKMLIIVVCAFALCNLPFHARKMWQYWSPNYQGHTNFSALLTPLTFLSTYVNSGVNPLLYAFLSKNFRRGIRELIFCSHKKKRDKRGLSDRKCCTRTTFRTNITAVQNPKPNNFTYNL</sequence>
<feature type="transmembrane region" description="Helical" evidence="11">
    <location>
        <begin position="75"/>
        <end position="100"/>
    </location>
</feature>
<keyword evidence="3 9" id="KW-0812">Transmembrane</keyword>
<dbReference type="PRINTS" id="PR01012">
    <property type="entry name" value="NRPEPTIDEYR"/>
</dbReference>
<dbReference type="PRINTS" id="PR00237">
    <property type="entry name" value="GPCRRHODOPSN"/>
</dbReference>
<dbReference type="PROSITE" id="PS50262">
    <property type="entry name" value="G_PROTEIN_RECEP_F1_2"/>
    <property type="match status" value="1"/>
</dbReference>
<feature type="transmembrane region" description="Helical" evidence="11">
    <location>
        <begin position="205"/>
        <end position="231"/>
    </location>
</feature>
<keyword evidence="14" id="KW-1185">Reference proteome</keyword>
<dbReference type="InterPro" id="IPR000276">
    <property type="entry name" value="GPCR_Rhodpsn"/>
</dbReference>
<evidence type="ECO:0000256" key="6">
    <source>
        <dbReference type="ARBA" id="ARBA00023136"/>
    </source>
</evidence>
<feature type="domain" description="G-protein coupled receptors family 1 profile" evidence="12">
    <location>
        <begin position="54"/>
        <end position="359"/>
    </location>
</feature>
<dbReference type="SUPFAM" id="SSF81321">
    <property type="entry name" value="Family A G protein-coupled receptor-like"/>
    <property type="match status" value="1"/>
</dbReference>
<dbReference type="RefSeq" id="XP_019773395.1">
    <property type="nucleotide sequence ID" value="XM_019917836.2"/>
</dbReference>
<feature type="transmembrane region" description="Helical" evidence="11">
    <location>
        <begin position="339"/>
        <end position="362"/>
    </location>
</feature>
<comment type="subcellular location">
    <subcellularLocation>
        <location evidence="1">Membrane</location>
        <topology evidence="1">Multi-pass membrane protein</topology>
    </subcellularLocation>
</comment>
<keyword evidence="6 11" id="KW-0472">Membrane</keyword>
<dbReference type="InterPro" id="IPR000611">
    <property type="entry name" value="NPY_rcpt"/>
</dbReference>
<keyword evidence="8 9" id="KW-0807">Transducer</keyword>
<feature type="transmembrane region" description="Helical" evidence="11">
    <location>
        <begin position="35"/>
        <end position="63"/>
    </location>
</feature>
<dbReference type="PANTHER" id="PTHR24243">
    <property type="entry name" value="G-PROTEIN COUPLED RECEPTOR"/>
    <property type="match status" value="1"/>
</dbReference>
<comment type="similarity">
    <text evidence="2 9">Belongs to the G-protein coupled receptor 1 family.</text>
</comment>